<name>A0A1R2BFT2_9CILI</name>
<accession>A0A1R2BFT2</accession>
<protein>
    <submittedName>
        <fullName evidence="1">Uncharacterized protein</fullName>
    </submittedName>
</protein>
<organism evidence="1 2">
    <name type="scientific">Stentor coeruleus</name>
    <dbReference type="NCBI Taxonomy" id="5963"/>
    <lineage>
        <taxon>Eukaryota</taxon>
        <taxon>Sar</taxon>
        <taxon>Alveolata</taxon>
        <taxon>Ciliophora</taxon>
        <taxon>Postciliodesmatophora</taxon>
        <taxon>Heterotrichea</taxon>
        <taxon>Heterotrichida</taxon>
        <taxon>Stentoridae</taxon>
        <taxon>Stentor</taxon>
    </lineage>
</organism>
<dbReference type="EMBL" id="MPUH01000679">
    <property type="protein sequence ID" value="OMJ75633.1"/>
    <property type="molecule type" value="Genomic_DNA"/>
</dbReference>
<sequence>MNPYVVDLTNLRIQKAMLNLGIDSIEMIRKPIEDFKDKDTSEEVQIVRYNFYKRKQQELVRQIKEYIKDELMRGLEKSIQGKKQESVSNEILITSVTYPERKASTRPKIRNKDIINKALIEAKEAINYKKILDNKLKQGVELREKAQSALAKSRMKFYEFREKQKENLEKIRNAEQNKLSKTLSGYYSVSPTSFSYKKKPNVYSKTQSRASSIVDLDIESQIKKYEQKMIKSKNLHDLFTQTKKNAASKLLERNFRYSKAMENEEKILSERLTKYVNKNKTAEIRRSEHKRLQSENRERLREKHDEKRLKAQCRVKEKEEFDIEKAKRIEKRLEISNGILEKKNLDWKKELEIRNEMQRLKDEEALSNAERKKRVMYELYRKFRRENVIEKQKSDNERIDIMKKYREEEIKKKMKMAIKSMREKEKIREILVMLKKSPESKIMKKKNDSFTVKNGEDLLGE</sequence>
<comment type="caution">
    <text evidence="1">The sequence shown here is derived from an EMBL/GenBank/DDBJ whole genome shotgun (WGS) entry which is preliminary data.</text>
</comment>
<reference evidence="1 2" key="1">
    <citation type="submission" date="2016-11" db="EMBL/GenBank/DDBJ databases">
        <title>The macronuclear genome of Stentor coeruleus: a giant cell with tiny introns.</title>
        <authorList>
            <person name="Slabodnick M."/>
            <person name="Ruby J.G."/>
            <person name="Reiff S.B."/>
            <person name="Swart E.C."/>
            <person name="Gosai S."/>
            <person name="Prabakaran S."/>
            <person name="Witkowska E."/>
            <person name="Larue G.E."/>
            <person name="Fisher S."/>
            <person name="Freeman R.M."/>
            <person name="Gunawardena J."/>
            <person name="Chu W."/>
            <person name="Stover N.A."/>
            <person name="Gregory B.D."/>
            <person name="Nowacki M."/>
            <person name="Derisi J."/>
            <person name="Roy S.W."/>
            <person name="Marshall W.F."/>
            <person name="Sood P."/>
        </authorList>
    </citation>
    <scope>NUCLEOTIDE SEQUENCE [LARGE SCALE GENOMIC DNA]</scope>
    <source>
        <strain evidence="1">WM001</strain>
    </source>
</reference>
<evidence type="ECO:0000313" key="2">
    <source>
        <dbReference type="Proteomes" id="UP000187209"/>
    </source>
</evidence>
<keyword evidence="2" id="KW-1185">Reference proteome</keyword>
<proteinExistence type="predicted"/>
<evidence type="ECO:0000313" key="1">
    <source>
        <dbReference type="EMBL" id="OMJ75633.1"/>
    </source>
</evidence>
<dbReference type="AlphaFoldDB" id="A0A1R2BFT2"/>
<gene>
    <name evidence="1" type="ORF">SteCoe_25190</name>
</gene>
<dbReference type="Proteomes" id="UP000187209">
    <property type="component" value="Unassembled WGS sequence"/>
</dbReference>